<feature type="compositionally biased region" description="Polar residues" evidence="1">
    <location>
        <begin position="152"/>
        <end position="163"/>
    </location>
</feature>
<reference evidence="3 4" key="1">
    <citation type="submission" date="2020-07" db="EMBL/GenBank/DDBJ databases">
        <title>Sequencing the genomes of 1000 actinobacteria strains.</title>
        <authorList>
            <person name="Klenk H.-P."/>
        </authorList>
    </citation>
    <scope>NUCLEOTIDE SEQUENCE [LARGE SCALE GENOMIC DNA]</scope>
    <source>
        <strain evidence="3 4">DSM 45772</strain>
    </source>
</reference>
<evidence type="ECO:0000313" key="4">
    <source>
        <dbReference type="Proteomes" id="UP000535890"/>
    </source>
</evidence>
<dbReference type="RefSeq" id="WP_179796954.1">
    <property type="nucleotide sequence ID" value="NZ_BAABHP010000032.1"/>
</dbReference>
<name>A0A7Y9E2E0_9PSEU</name>
<keyword evidence="4" id="KW-1185">Reference proteome</keyword>
<sequence length="163" mass="17229">MASEGAETQLTSATARTFVDALRAIENDGDPEPMAGLATDGTRWTSSGAAHSSTGAEGARQFWEAYRRAYADITSHFTTVTETDSRAVLEWVSTGHHHDGQPVRYVGATMIDLDGEKVREVRLYFDTTAARAVATEGSGDAEAAADMLDDSTAASGRNSGLAP</sequence>
<dbReference type="GO" id="GO:0016853">
    <property type="term" value="F:isomerase activity"/>
    <property type="evidence" value="ECO:0007669"/>
    <property type="project" value="UniProtKB-KW"/>
</dbReference>
<feature type="domain" description="SnoaL-like" evidence="2">
    <location>
        <begin position="21"/>
        <end position="120"/>
    </location>
</feature>
<accession>A0A7Y9E2E0</accession>
<dbReference type="AlphaFoldDB" id="A0A7Y9E2E0"/>
<evidence type="ECO:0000259" key="2">
    <source>
        <dbReference type="Pfam" id="PF12680"/>
    </source>
</evidence>
<dbReference type="Proteomes" id="UP000535890">
    <property type="component" value="Unassembled WGS sequence"/>
</dbReference>
<dbReference type="SUPFAM" id="SSF54427">
    <property type="entry name" value="NTF2-like"/>
    <property type="match status" value="1"/>
</dbReference>
<dbReference type="Pfam" id="PF12680">
    <property type="entry name" value="SnoaL_2"/>
    <property type="match status" value="1"/>
</dbReference>
<evidence type="ECO:0000313" key="3">
    <source>
        <dbReference type="EMBL" id="NYD39665.1"/>
    </source>
</evidence>
<evidence type="ECO:0000256" key="1">
    <source>
        <dbReference type="SAM" id="MobiDB-lite"/>
    </source>
</evidence>
<comment type="caution">
    <text evidence="3">The sequence shown here is derived from an EMBL/GenBank/DDBJ whole genome shotgun (WGS) entry which is preliminary data.</text>
</comment>
<proteinExistence type="predicted"/>
<keyword evidence="3" id="KW-0413">Isomerase</keyword>
<organism evidence="3 4">
    <name type="scientific">Actinomycetospora corticicola</name>
    <dbReference type="NCBI Taxonomy" id="663602"/>
    <lineage>
        <taxon>Bacteria</taxon>
        <taxon>Bacillati</taxon>
        <taxon>Actinomycetota</taxon>
        <taxon>Actinomycetes</taxon>
        <taxon>Pseudonocardiales</taxon>
        <taxon>Pseudonocardiaceae</taxon>
        <taxon>Actinomycetospora</taxon>
    </lineage>
</organism>
<dbReference type="InterPro" id="IPR032710">
    <property type="entry name" value="NTF2-like_dom_sf"/>
</dbReference>
<feature type="region of interest" description="Disordered" evidence="1">
    <location>
        <begin position="26"/>
        <end position="57"/>
    </location>
</feature>
<dbReference type="Gene3D" id="3.10.450.50">
    <property type="match status" value="1"/>
</dbReference>
<dbReference type="EMBL" id="JACCBN010000001">
    <property type="protein sequence ID" value="NYD39665.1"/>
    <property type="molecule type" value="Genomic_DNA"/>
</dbReference>
<feature type="compositionally biased region" description="Low complexity" evidence="1">
    <location>
        <begin position="46"/>
        <end position="57"/>
    </location>
</feature>
<feature type="region of interest" description="Disordered" evidence="1">
    <location>
        <begin position="138"/>
        <end position="163"/>
    </location>
</feature>
<protein>
    <submittedName>
        <fullName evidence="3">Ketosteroid isomerase-like protein</fullName>
    </submittedName>
</protein>
<gene>
    <name evidence="3" type="ORF">BJ983_005767</name>
</gene>
<dbReference type="InterPro" id="IPR037401">
    <property type="entry name" value="SnoaL-like"/>
</dbReference>